<sequence length="352" mass="37432">MTLTSRKIAFAATAALSLAATAAFAEDIPSWCGPDNATLALLDGSGGNSWRQITSASAREEAEKCSSITDFFYADGQGDTQKSISDIKSFAARGVDAMVVFGDAGPAVLPALTAAHRAGVTVVPYRQQVGGEEGVNYAKFVSASFVSDGVNFGNFIKREFPDGAKMLFLSGPAGNSVGLEMLEGLNSVLDERYEYLNPAPFHVTNWDPALTQQVLTAEIAKHPQIDVIISDYGASLIGGLPAFERNGRSIPAITTESVNLLGCFWHDKQANNPDFKLLTRGGGNENGRLAAQWAIALATGGTPPETSVYTSEIFEDSVTGEPSEVQCRRDLPGEIYLSAKLSPEKQLEAINQ</sequence>
<comment type="similarity">
    <text evidence="2">Belongs to the bacterial solute-binding protein 2 family.</text>
</comment>
<dbReference type="PANTHER" id="PTHR30036">
    <property type="entry name" value="D-XYLOSE-BINDING PERIPLASMIC PROTEIN"/>
    <property type="match status" value="1"/>
</dbReference>
<evidence type="ECO:0000313" key="5">
    <source>
        <dbReference type="EMBL" id="SLN53893.1"/>
    </source>
</evidence>
<dbReference type="EMBL" id="FWFS01000008">
    <property type="protein sequence ID" value="SLN53893.1"/>
    <property type="molecule type" value="Genomic_DNA"/>
</dbReference>
<evidence type="ECO:0000259" key="4">
    <source>
        <dbReference type="Pfam" id="PF13407"/>
    </source>
</evidence>
<evidence type="ECO:0000256" key="1">
    <source>
        <dbReference type="ARBA" id="ARBA00004418"/>
    </source>
</evidence>
<name>A0A1Y5T1P9_9RHOB</name>
<evidence type="ECO:0000256" key="2">
    <source>
        <dbReference type="ARBA" id="ARBA00007639"/>
    </source>
</evidence>
<dbReference type="SUPFAM" id="SSF53822">
    <property type="entry name" value="Periplasmic binding protein-like I"/>
    <property type="match status" value="1"/>
</dbReference>
<feature type="signal peptide" evidence="3">
    <location>
        <begin position="1"/>
        <end position="25"/>
    </location>
</feature>
<dbReference type="OrthoDB" id="9066846at2"/>
<evidence type="ECO:0000313" key="6">
    <source>
        <dbReference type="Proteomes" id="UP000193862"/>
    </source>
</evidence>
<dbReference type="AlphaFoldDB" id="A0A1Y5T1P9"/>
<dbReference type="PANTHER" id="PTHR30036:SF7">
    <property type="entry name" value="ABC TRANSPORTER PERIPLASMIC-BINDING PROTEIN YPHF"/>
    <property type="match status" value="1"/>
</dbReference>
<keyword evidence="3" id="KW-0732">Signal</keyword>
<gene>
    <name evidence="5" type="primary">rbsB_3</name>
    <name evidence="5" type="ORF">AQS8620_02368</name>
</gene>
<dbReference type="InterPro" id="IPR028082">
    <property type="entry name" value="Peripla_BP_I"/>
</dbReference>
<protein>
    <submittedName>
        <fullName evidence="5">D-ribose-binding periplasmic protein</fullName>
    </submittedName>
</protein>
<dbReference type="GO" id="GO:0030288">
    <property type="term" value="C:outer membrane-bounded periplasmic space"/>
    <property type="evidence" value="ECO:0007669"/>
    <property type="project" value="TreeGrafter"/>
</dbReference>
<feature type="chain" id="PRO_5012124914" evidence="3">
    <location>
        <begin position="26"/>
        <end position="352"/>
    </location>
</feature>
<dbReference type="Gene3D" id="3.40.50.2300">
    <property type="match status" value="2"/>
</dbReference>
<proteinExistence type="inferred from homology"/>
<reference evidence="5 6" key="1">
    <citation type="submission" date="2017-03" db="EMBL/GenBank/DDBJ databases">
        <authorList>
            <person name="Afonso C.L."/>
            <person name="Miller P.J."/>
            <person name="Scott M.A."/>
            <person name="Spackman E."/>
            <person name="Goraichik I."/>
            <person name="Dimitrov K.M."/>
            <person name="Suarez D.L."/>
            <person name="Swayne D.E."/>
        </authorList>
    </citation>
    <scope>NUCLEOTIDE SEQUENCE [LARGE SCALE GENOMIC DNA]</scope>
    <source>
        <strain evidence="5 6">CECT 8620</strain>
    </source>
</reference>
<accession>A0A1Y5T1P9</accession>
<evidence type="ECO:0000256" key="3">
    <source>
        <dbReference type="SAM" id="SignalP"/>
    </source>
</evidence>
<feature type="domain" description="Periplasmic binding protein" evidence="4">
    <location>
        <begin position="46"/>
        <end position="249"/>
    </location>
</feature>
<keyword evidence="6" id="KW-1185">Reference proteome</keyword>
<dbReference type="GO" id="GO:0030246">
    <property type="term" value="F:carbohydrate binding"/>
    <property type="evidence" value="ECO:0007669"/>
    <property type="project" value="TreeGrafter"/>
</dbReference>
<comment type="subcellular location">
    <subcellularLocation>
        <location evidence="1">Periplasm</location>
    </subcellularLocation>
</comment>
<dbReference type="InterPro" id="IPR050555">
    <property type="entry name" value="Bact_Solute-Bind_Prot2"/>
</dbReference>
<dbReference type="Pfam" id="PF13407">
    <property type="entry name" value="Peripla_BP_4"/>
    <property type="match status" value="1"/>
</dbReference>
<dbReference type="Proteomes" id="UP000193862">
    <property type="component" value="Unassembled WGS sequence"/>
</dbReference>
<organism evidence="5 6">
    <name type="scientific">Aquimixticola soesokkakensis</name>
    <dbReference type="NCBI Taxonomy" id="1519096"/>
    <lineage>
        <taxon>Bacteria</taxon>
        <taxon>Pseudomonadati</taxon>
        <taxon>Pseudomonadota</taxon>
        <taxon>Alphaproteobacteria</taxon>
        <taxon>Rhodobacterales</taxon>
        <taxon>Paracoccaceae</taxon>
        <taxon>Aquimixticola</taxon>
    </lineage>
</organism>
<dbReference type="RefSeq" id="WP_085837078.1">
    <property type="nucleotide sequence ID" value="NZ_FWFS01000008.1"/>
</dbReference>
<dbReference type="InterPro" id="IPR025997">
    <property type="entry name" value="SBP_2_dom"/>
</dbReference>